<gene>
    <name evidence="2" type="ORF">PECAL_1P12230</name>
</gene>
<reference evidence="2" key="1">
    <citation type="submission" date="2021-11" db="EMBL/GenBank/DDBJ databases">
        <authorList>
            <consortium name="Genoscope - CEA"/>
            <person name="William W."/>
        </authorList>
    </citation>
    <scope>NUCLEOTIDE SEQUENCE</scope>
</reference>
<organism evidence="2 3">
    <name type="scientific">Pelagomonas calceolata</name>
    <dbReference type="NCBI Taxonomy" id="35677"/>
    <lineage>
        <taxon>Eukaryota</taxon>
        <taxon>Sar</taxon>
        <taxon>Stramenopiles</taxon>
        <taxon>Ochrophyta</taxon>
        <taxon>Pelagophyceae</taxon>
        <taxon>Pelagomonadales</taxon>
        <taxon>Pelagomonadaceae</taxon>
        <taxon>Pelagomonas</taxon>
    </lineage>
</organism>
<evidence type="ECO:0000256" key="1">
    <source>
        <dbReference type="SAM" id="SignalP"/>
    </source>
</evidence>
<accession>A0A8J2S495</accession>
<protein>
    <recommendedName>
        <fullName evidence="4">SET domain-containing protein</fullName>
    </recommendedName>
</protein>
<name>A0A8J2S495_9STRA</name>
<evidence type="ECO:0000313" key="3">
    <source>
        <dbReference type="Proteomes" id="UP000789595"/>
    </source>
</evidence>
<dbReference type="EMBL" id="CAKKNE010000001">
    <property type="protein sequence ID" value="CAH0364838.1"/>
    <property type="molecule type" value="Genomic_DNA"/>
</dbReference>
<dbReference type="Proteomes" id="UP000789595">
    <property type="component" value="Unassembled WGS sequence"/>
</dbReference>
<comment type="caution">
    <text evidence="2">The sequence shown here is derived from an EMBL/GenBank/DDBJ whole genome shotgun (WGS) entry which is preliminary data.</text>
</comment>
<keyword evidence="1" id="KW-0732">Signal</keyword>
<evidence type="ECO:0000313" key="2">
    <source>
        <dbReference type="EMBL" id="CAH0364838.1"/>
    </source>
</evidence>
<keyword evidence="3" id="KW-1185">Reference proteome</keyword>
<proteinExistence type="predicted"/>
<feature type="chain" id="PRO_5035236156" description="SET domain-containing protein" evidence="1">
    <location>
        <begin position="20"/>
        <end position="376"/>
    </location>
</feature>
<feature type="signal peptide" evidence="1">
    <location>
        <begin position="1"/>
        <end position="19"/>
    </location>
</feature>
<evidence type="ECO:0008006" key="4">
    <source>
        <dbReference type="Google" id="ProtNLM"/>
    </source>
</evidence>
<sequence>MSKLVLAITFAGAATSAAALKPVDRLDAASVTLDRPVAPLPTFAPLPVVADAPEKALEDVPDLPLRRAALREWAAENNRVEGLGEKIDIDVDGIIAAAPAKKGDILFAMSTESVVTAHAAYNDPDLLSLRPIAQKAGPGFGVVAVAALLAAEEVRGYRRRLVSSCAPEAPGTVEPSEWGPALRPLWASDQLDAAAFIDPDVAPIVDQGCAIVLPLLEAAARRSWSGPKPERPAARTVFERTPDHWRRAELYADGAAPSWSRGDLERVARRSFGLVLAAQKPPPGYVKDAGANVLTDEGAPSAWLQRVGEGEEQTVVSEPLALVPLVGELMGPGAANSVLGAPPPQKAGNRGEGVCIWCVASRDIEAGERLVAADPW</sequence>
<dbReference type="AlphaFoldDB" id="A0A8J2S495"/>